<evidence type="ECO:0000313" key="2">
    <source>
        <dbReference type="Proteomes" id="UP001153636"/>
    </source>
</evidence>
<dbReference type="InterPro" id="IPR012337">
    <property type="entry name" value="RNaseH-like_sf"/>
</dbReference>
<dbReference type="PANTHER" id="PTHR47501:SF5">
    <property type="entry name" value="HAT C-TERMINAL DIMERISATION DOMAIN-CONTAINING PROTEIN"/>
    <property type="match status" value="1"/>
</dbReference>
<dbReference type="SUPFAM" id="SSF53098">
    <property type="entry name" value="Ribonuclease H-like"/>
    <property type="match status" value="1"/>
</dbReference>
<protein>
    <recommendedName>
        <fullName evidence="3">Transposase</fullName>
    </recommendedName>
</protein>
<dbReference type="EMBL" id="OV651824">
    <property type="protein sequence ID" value="CAH1102366.1"/>
    <property type="molecule type" value="Genomic_DNA"/>
</dbReference>
<evidence type="ECO:0008006" key="3">
    <source>
        <dbReference type="Google" id="ProtNLM"/>
    </source>
</evidence>
<dbReference type="OrthoDB" id="6783226at2759"/>
<dbReference type="PANTHER" id="PTHR47501">
    <property type="entry name" value="TRANSPOSASE-RELATED"/>
    <property type="match status" value="1"/>
</dbReference>
<reference evidence="1" key="1">
    <citation type="submission" date="2022-01" db="EMBL/GenBank/DDBJ databases">
        <authorList>
            <person name="King R."/>
        </authorList>
    </citation>
    <scope>NUCLEOTIDE SEQUENCE</scope>
</reference>
<name>A0A9P0G908_9CUCU</name>
<proteinExistence type="predicted"/>
<dbReference type="Proteomes" id="UP001153636">
    <property type="component" value="Chromosome 12"/>
</dbReference>
<sequence length="143" mass="16491">MYVLPPTLWSSKSRSFIGVTCHWLDKDLKRHSVALACQRFAGIHSYDRIAETLEDIHKKYNLDTTKLLATVTDNGFNFVKCFKEFGLNIVNKKHSTEEDSDFEEKEDEVVFNPIILSDSESTLDSSNFTQERYLPQHIRCASP</sequence>
<evidence type="ECO:0000313" key="1">
    <source>
        <dbReference type="EMBL" id="CAH1102366.1"/>
    </source>
</evidence>
<organism evidence="1 2">
    <name type="scientific">Psylliodes chrysocephalus</name>
    <dbReference type="NCBI Taxonomy" id="3402493"/>
    <lineage>
        <taxon>Eukaryota</taxon>
        <taxon>Metazoa</taxon>
        <taxon>Ecdysozoa</taxon>
        <taxon>Arthropoda</taxon>
        <taxon>Hexapoda</taxon>
        <taxon>Insecta</taxon>
        <taxon>Pterygota</taxon>
        <taxon>Neoptera</taxon>
        <taxon>Endopterygota</taxon>
        <taxon>Coleoptera</taxon>
        <taxon>Polyphaga</taxon>
        <taxon>Cucujiformia</taxon>
        <taxon>Chrysomeloidea</taxon>
        <taxon>Chrysomelidae</taxon>
        <taxon>Galerucinae</taxon>
        <taxon>Alticini</taxon>
        <taxon>Psylliodes</taxon>
    </lineage>
</organism>
<accession>A0A9P0G908</accession>
<keyword evidence="2" id="KW-1185">Reference proteome</keyword>
<gene>
    <name evidence="1" type="ORF">PSYICH_LOCUS3290</name>
</gene>
<dbReference type="AlphaFoldDB" id="A0A9P0G908"/>